<gene>
    <name evidence="3" type="ORF">B0T15DRAFT_314712</name>
</gene>
<accession>A0AAJ0GMM8</accession>
<dbReference type="InterPro" id="IPR044992">
    <property type="entry name" value="ChyE-like"/>
</dbReference>
<dbReference type="InterPro" id="IPR017926">
    <property type="entry name" value="GATASE"/>
</dbReference>
<dbReference type="GO" id="GO:0005634">
    <property type="term" value="C:nucleus"/>
    <property type="evidence" value="ECO:0007669"/>
    <property type="project" value="TreeGrafter"/>
</dbReference>
<dbReference type="Proteomes" id="UP001273166">
    <property type="component" value="Unassembled WGS sequence"/>
</dbReference>
<feature type="region of interest" description="Disordered" evidence="1">
    <location>
        <begin position="51"/>
        <end position="72"/>
    </location>
</feature>
<dbReference type="RefSeq" id="XP_062718551.1">
    <property type="nucleotide sequence ID" value="XM_062863970.1"/>
</dbReference>
<dbReference type="EMBL" id="JAUDZG010000007">
    <property type="protein sequence ID" value="KAK3302771.1"/>
    <property type="molecule type" value="Genomic_DNA"/>
</dbReference>
<dbReference type="Pfam" id="PF00117">
    <property type="entry name" value="GATase"/>
    <property type="match status" value="1"/>
</dbReference>
<organism evidence="3 4">
    <name type="scientific">Chaetomium strumarium</name>
    <dbReference type="NCBI Taxonomy" id="1170767"/>
    <lineage>
        <taxon>Eukaryota</taxon>
        <taxon>Fungi</taxon>
        <taxon>Dikarya</taxon>
        <taxon>Ascomycota</taxon>
        <taxon>Pezizomycotina</taxon>
        <taxon>Sordariomycetes</taxon>
        <taxon>Sordariomycetidae</taxon>
        <taxon>Sordariales</taxon>
        <taxon>Chaetomiaceae</taxon>
        <taxon>Chaetomium</taxon>
    </lineage>
</organism>
<keyword evidence="4" id="KW-1185">Reference proteome</keyword>
<evidence type="ECO:0000256" key="1">
    <source>
        <dbReference type="SAM" id="MobiDB-lite"/>
    </source>
</evidence>
<dbReference type="SUPFAM" id="SSF52317">
    <property type="entry name" value="Class I glutamine amidotransferase-like"/>
    <property type="match status" value="1"/>
</dbReference>
<dbReference type="PANTHER" id="PTHR42695">
    <property type="entry name" value="GLUTAMINE AMIDOTRANSFERASE YLR126C-RELATED"/>
    <property type="match status" value="1"/>
</dbReference>
<comment type="caution">
    <text evidence="3">The sequence shown here is derived from an EMBL/GenBank/DDBJ whole genome shotgun (WGS) entry which is preliminary data.</text>
</comment>
<reference evidence="3" key="2">
    <citation type="submission" date="2023-06" db="EMBL/GenBank/DDBJ databases">
        <authorList>
            <consortium name="Lawrence Berkeley National Laboratory"/>
            <person name="Mondo S.J."/>
            <person name="Hensen N."/>
            <person name="Bonometti L."/>
            <person name="Westerberg I."/>
            <person name="Brannstrom I.O."/>
            <person name="Guillou S."/>
            <person name="Cros-Aarteil S."/>
            <person name="Calhoun S."/>
            <person name="Haridas S."/>
            <person name="Kuo A."/>
            <person name="Pangilinan J."/>
            <person name="Riley R."/>
            <person name="Labutti K."/>
            <person name="Andreopoulos B."/>
            <person name="Lipzen A."/>
            <person name="Chen C."/>
            <person name="Yanf M."/>
            <person name="Daum C."/>
            <person name="Ng V."/>
            <person name="Clum A."/>
            <person name="Steindorff A."/>
            <person name="Ohm R."/>
            <person name="Martin F."/>
            <person name="Silar P."/>
            <person name="Natvig D."/>
            <person name="Lalanne C."/>
            <person name="Gautier V."/>
            <person name="Ament-Velasquez S.L."/>
            <person name="Kruys A."/>
            <person name="Hutchinson M.I."/>
            <person name="Powell A.J."/>
            <person name="Barry K."/>
            <person name="Miller A.N."/>
            <person name="Grigoriev I.V."/>
            <person name="Debuchy R."/>
            <person name="Gladieux P."/>
            <person name="Thoren M.H."/>
            <person name="Johannesson H."/>
        </authorList>
    </citation>
    <scope>NUCLEOTIDE SEQUENCE</scope>
    <source>
        <strain evidence="3">CBS 333.67</strain>
    </source>
</reference>
<dbReference type="AlphaFoldDB" id="A0AAJ0GMM8"/>
<dbReference type="GO" id="GO:0005829">
    <property type="term" value="C:cytosol"/>
    <property type="evidence" value="ECO:0007669"/>
    <property type="project" value="TreeGrafter"/>
</dbReference>
<sequence>MNPTPNNLPPSRASPASSPLRIAILLNSYRSPFINQIRDSYIRCIGAVTARDNNNNDNGNNNDNDHNDNHAAEPVPVAPVLSFFYPAEQADDFPDPAAFDLIVVGGSNADPRKRHPWILRVHQFILDVVAHHPRKKICGICWGHQTISLLFGGEIVDMETPELGVTEAKLTPAGRRFFSRPSSGSGVLLLQQHHRRAVASPPRGFYELLVGNQCFLSHNNAILTFQGHPEKDAQCAKLRIRDATRWFGIDPDDKVGLAYFERAMERPDDSAEIWARILEWAGEKHPSHEVRL</sequence>
<proteinExistence type="predicted"/>
<dbReference type="InterPro" id="IPR029062">
    <property type="entry name" value="Class_I_gatase-like"/>
</dbReference>
<dbReference type="PANTHER" id="PTHR42695:SF5">
    <property type="entry name" value="GLUTAMINE AMIDOTRANSFERASE YLR126C-RELATED"/>
    <property type="match status" value="1"/>
</dbReference>
<evidence type="ECO:0000313" key="4">
    <source>
        <dbReference type="Proteomes" id="UP001273166"/>
    </source>
</evidence>
<protein>
    <submittedName>
        <fullName evidence="3">Class I glutamine amidotransferase-like protein</fullName>
    </submittedName>
</protein>
<dbReference type="GeneID" id="87882799"/>
<name>A0AAJ0GMM8_9PEZI</name>
<dbReference type="Gene3D" id="3.40.50.880">
    <property type="match status" value="1"/>
</dbReference>
<feature type="compositionally biased region" description="Low complexity" evidence="1">
    <location>
        <begin position="52"/>
        <end position="62"/>
    </location>
</feature>
<feature type="domain" description="Glutamine amidotransferase" evidence="2">
    <location>
        <begin position="96"/>
        <end position="233"/>
    </location>
</feature>
<reference evidence="3" key="1">
    <citation type="journal article" date="2023" name="Mol. Phylogenet. Evol.">
        <title>Genome-scale phylogeny and comparative genomics of the fungal order Sordariales.</title>
        <authorList>
            <person name="Hensen N."/>
            <person name="Bonometti L."/>
            <person name="Westerberg I."/>
            <person name="Brannstrom I.O."/>
            <person name="Guillou S."/>
            <person name="Cros-Aarteil S."/>
            <person name="Calhoun S."/>
            <person name="Haridas S."/>
            <person name="Kuo A."/>
            <person name="Mondo S."/>
            <person name="Pangilinan J."/>
            <person name="Riley R."/>
            <person name="LaButti K."/>
            <person name="Andreopoulos B."/>
            <person name="Lipzen A."/>
            <person name="Chen C."/>
            <person name="Yan M."/>
            <person name="Daum C."/>
            <person name="Ng V."/>
            <person name="Clum A."/>
            <person name="Steindorff A."/>
            <person name="Ohm R.A."/>
            <person name="Martin F."/>
            <person name="Silar P."/>
            <person name="Natvig D.O."/>
            <person name="Lalanne C."/>
            <person name="Gautier V."/>
            <person name="Ament-Velasquez S.L."/>
            <person name="Kruys A."/>
            <person name="Hutchinson M.I."/>
            <person name="Powell A.J."/>
            <person name="Barry K."/>
            <person name="Miller A.N."/>
            <person name="Grigoriev I.V."/>
            <person name="Debuchy R."/>
            <person name="Gladieux P."/>
            <person name="Hiltunen Thoren M."/>
            <person name="Johannesson H."/>
        </authorList>
    </citation>
    <scope>NUCLEOTIDE SEQUENCE</scope>
    <source>
        <strain evidence="3">CBS 333.67</strain>
    </source>
</reference>
<evidence type="ECO:0000259" key="2">
    <source>
        <dbReference type="Pfam" id="PF00117"/>
    </source>
</evidence>
<evidence type="ECO:0000313" key="3">
    <source>
        <dbReference type="EMBL" id="KAK3302771.1"/>
    </source>
</evidence>
<keyword evidence="3" id="KW-0315">Glutamine amidotransferase</keyword>